<dbReference type="Gene3D" id="2.60.120.200">
    <property type="match status" value="1"/>
</dbReference>
<sequence>MMKKLFPLFPVLLLLLLAACFKEKMAVVGLPNDIDPNDTTQAPVKNGVKRKVLLIGISGVRGDAMREATAPNILGLIPHAVYSFDAVTQAPTNSGATWSSLLTGVWSDKHGVTDNTFAGNRFIRFPMGFRYLKTLLPQLRTLSLQAWPAVNNQLVTQADVTVSLPDNDAAVRDSAVNRLKTDPADIVVVGFSQVQTTAHNRGYGPAVPEYMSAITTVDGYVGDLLTALNSRPEKEKEDWLIIVTSDHGGTGNTEGSSSFPERNIFTIISNKKFTKKEVVPPLNSLRAIRYSEIGDYAYSKDPLYNFDSIKQFTVALSVRSAGFDYDPSFIGNKNWASGNNAGWLLCPKGSDKWKFQAGDGAGGARVDLTSTGPAITDNMWHTIAITVDRRTAPGTVVLFQDGVQAGTSSLNNLSPFAPSNDIKLAVGEDITGTYRETDGGADFQLANIRIWDTVWAKADMQKYNHCDTVQVTNPYYSRMIGWWKGIENTGNKLTDAGPLKRDLTLHNPAQWLTQEIDFCNGAIPAPVPQTVDVLPTLLSWLHIAVDPGWNLDGVSWLP</sequence>
<evidence type="ECO:0000256" key="1">
    <source>
        <dbReference type="SAM" id="SignalP"/>
    </source>
</evidence>
<dbReference type="PROSITE" id="PS51257">
    <property type="entry name" value="PROKAR_LIPOPROTEIN"/>
    <property type="match status" value="1"/>
</dbReference>
<proteinExistence type="predicted"/>
<dbReference type="AlphaFoldDB" id="A0A1I0R7K8"/>
<dbReference type="Pfam" id="PF16356">
    <property type="entry name" value="DUF4983"/>
    <property type="match status" value="1"/>
</dbReference>
<reference evidence="4" key="1">
    <citation type="submission" date="2016-10" db="EMBL/GenBank/DDBJ databases">
        <authorList>
            <person name="Varghese N."/>
            <person name="Submissions S."/>
        </authorList>
    </citation>
    <scope>NUCLEOTIDE SEQUENCE [LARGE SCALE GENOMIC DNA]</scope>
    <source>
        <strain evidence="4">DSM 3695</strain>
    </source>
</reference>
<dbReference type="GO" id="GO:0005975">
    <property type="term" value="P:carbohydrate metabolic process"/>
    <property type="evidence" value="ECO:0007669"/>
    <property type="project" value="UniProtKB-ARBA"/>
</dbReference>
<gene>
    <name evidence="3" type="ORF">SAMN04488122_2418</name>
</gene>
<dbReference type="EMBL" id="FOJG01000001">
    <property type="protein sequence ID" value="SEW36694.1"/>
    <property type="molecule type" value="Genomic_DNA"/>
</dbReference>
<feature type="domain" description="DUF4983" evidence="2">
    <location>
        <begin position="470"/>
        <end position="557"/>
    </location>
</feature>
<dbReference type="PANTHER" id="PTHR10151">
    <property type="entry name" value="ECTONUCLEOTIDE PYROPHOSPHATASE/PHOSPHODIESTERASE"/>
    <property type="match status" value="1"/>
</dbReference>
<dbReference type="GO" id="GO:0004553">
    <property type="term" value="F:hydrolase activity, hydrolyzing O-glycosyl compounds"/>
    <property type="evidence" value="ECO:0007669"/>
    <property type="project" value="UniProtKB-ARBA"/>
</dbReference>
<evidence type="ECO:0000259" key="2">
    <source>
        <dbReference type="Pfam" id="PF16356"/>
    </source>
</evidence>
<dbReference type="InterPro" id="IPR032309">
    <property type="entry name" value="DUF4983"/>
</dbReference>
<keyword evidence="4" id="KW-1185">Reference proteome</keyword>
<dbReference type="Pfam" id="PF01663">
    <property type="entry name" value="Phosphodiest"/>
    <property type="match status" value="2"/>
</dbReference>
<dbReference type="SUPFAM" id="SSF49899">
    <property type="entry name" value="Concanavalin A-like lectins/glucanases"/>
    <property type="match status" value="1"/>
</dbReference>
<feature type="signal peptide" evidence="1">
    <location>
        <begin position="1"/>
        <end position="26"/>
    </location>
</feature>
<dbReference type="Pfam" id="PF13385">
    <property type="entry name" value="Laminin_G_3"/>
    <property type="match status" value="1"/>
</dbReference>
<dbReference type="InterPro" id="IPR002591">
    <property type="entry name" value="Phosphodiest/P_Trfase"/>
</dbReference>
<protein>
    <submittedName>
        <fullName evidence="3">Predicted pyrophosphatase or phosphodiesterase, AlkP superfamily</fullName>
    </submittedName>
</protein>
<dbReference type="Gene3D" id="3.40.720.10">
    <property type="entry name" value="Alkaline Phosphatase, subunit A"/>
    <property type="match status" value="1"/>
</dbReference>
<dbReference type="InterPro" id="IPR013320">
    <property type="entry name" value="ConA-like_dom_sf"/>
</dbReference>
<name>A0A1I0R7K8_9BACT</name>
<dbReference type="SUPFAM" id="SSF53649">
    <property type="entry name" value="Alkaline phosphatase-like"/>
    <property type="match status" value="1"/>
</dbReference>
<dbReference type="PANTHER" id="PTHR10151:SF120">
    <property type="entry name" value="BIS(5'-ADENOSYL)-TRIPHOSPHATASE"/>
    <property type="match status" value="1"/>
</dbReference>
<evidence type="ECO:0000313" key="4">
    <source>
        <dbReference type="Proteomes" id="UP000199310"/>
    </source>
</evidence>
<keyword evidence="1" id="KW-0732">Signal</keyword>
<dbReference type="STRING" id="29529.SAMN04488122_2418"/>
<accession>A0A1I0R7K8</accession>
<dbReference type="OrthoDB" id="279982at2"/>
<dbReference type="Proteomes" id="UP000199310">
    <property type="component" value="Unassembled WGS sequence"/>
</dbReference>
<evidence type="ECO:0000313" key="3">
    <source>
        <dbReference type="EMBL" id="SEW36694.1"/>
    </source>
</evidence>
<feature type="chain" id="PRO_5011583140" evidence="1">
    <location>
        <begin position="27"/>
        <end position="558"/>
    </location>
</feature>
<dbReference type="InterPro" id="IPR017850">
    <property type="entry name" value="Alkaline_phosphatase_core_sf"/>
</dbReference>
<organism evidence="3 4">
    <name type="scientific">Chitinophaga arvensicola</name>
    <dbReference type="NCBI Taxonomy" id="29529"/>
    <lineage>
        <taxon>Bacteria</taxon>
        <taxon>Pseudomonadati</taxon>
        <taxon>Bacteroidota</taxon>
        <taxon>Chitinophagia</taxon>
        <taxon>Chitinophagales</taxon>
        <taxon>Chitinophagaceae</taxon>
        <taxon>Chitinophaga</taxon>
    </lineage>
</organism>